<keyword evidence="1" id="KW-0175">Coiled coil</keyword>
<reference evidence="2" key="2">
    <citation type="journal article" date="2024" name="Plant">
        <title>Genomic evolution and insights into agronomic trait innovations of Sesamum species.</title>
        <authorList>
            <person name="Miao H."/>
            <person name="Wang L."/>
            <person name="Qu L."/>
            <person name="Liu H."/>
            <person name="Sun Y."/>
            <person name="Le M."/>
            <person name="Wang Q."/>
            <person name="Wei S."/>
            <person name="Zheng Y."/>
            <person name="Lin W."/>
            <person name="Duan Y."/>
            <person name="Cao H."/>
            <person name="Xiong S."/>
            <person name="Wang X."/>
            <person name="Wei L."/>
            <person name="Li C."/>
            <person name="Ma Q."/>
            <person name="Ju M."/>
            <person name="Zhao R."/>
            <person name="Li G."/>
            <person name="Mu C."/>
            <person name="Tian Q."/>
            <person name="Mei H."/>
            <person name="Zhang T."/>
            <person name="Gao T."/>
            <person name="Zhang H."/>
        </authorList>
    </citation>
    <scope>NUCLEOTIDE SEQUENCE</scope>
    <source>
        <strain evidence="2">3651</strain>
    </source>
</reference>
<reference evidence="2" key="1">
    <citation type="submission" date="2020-06" db="EMBL/GenBank/DDBJ databases">
        <authorList>
            <person name="Li T."/>
            <person name="Hu X."/>
            <person name="Zhang T."/>
            <person name="Song X."/>
            <person name="Zhang H."/>
            <person name="Dai N."/>
            <person name="Sheng W."/>
            <person name="Hou X."/>
            <person name="Wei L."/>
        </authorList>
    </citation>
    <scope>NUCLEOTIDE SEQUENCE</scope>
    <source>
        <strain evidence="2">3651</strain>
        <tissue evidence="2">Leaf</tissue>
    </source>
</reference>
<keyword evidence="3" id="KW-1185">Reference proteome</keyword>
<proteinExistence type="predicted"/>
<accession>A0AAE1YJI8</accession>
<evidence type="ECO:0000313" key="3">
    <source>
        <dbReference type="Proteomes" id="UP001293254"/>
    </source>
</evidence>
<sequence>MLAGLVIHRPAIIPVIRGNPIPHHMNPVMQLLNFVYVIVEIPLLRGLLGLDRILVDVSEAVRATMLVNRPTFRNDEASPAWVLCSTFEWVDHPRCQRCVEVIPGLIPRLSRSTANEKAYEDRIRKLEAHVRALRAKLQRYGLPALSFPIISRHAGKYGHVLYCIDLGLGSTCRLYSNNEME</sequence>
<organism evidence="2 3">
    <name type="scientific">Sesamum alatum</name>
    <dbReference type="NCBI Taxonomy" id="300844"/>
    <lineage>
        <taxon>Eukaryota</taxon>
        <taxon>Viridiplantae</taxon>
        <taxon>Streptophyta</taxon>
        <taxon>Embryophyta</taxon>
        <taxon>Tracheophyta</taxon>
        <taxon>Spermatophyta</taxon>
        <taxon>Magnoliopsida</taxon>
        <taxon>eudicotyledons</taxon>
        <taxon>Gunneridae</taxon>
        <taxon>Pentapetalae</taxon>
        <taxon>asterids</taxon>
        <taxon>lamiids</taxon>
        <taxon>Lamiales</taxon>
        <taxon>Pedaliaceae</taxon>
        <taxon>Sesamum</taxon>
    </lineage>
</organism>
<evidence type="ECO:0000313" key="2">
    <source>
        <dbReference type="EMBL" id="KAK4431153.1"/>
    </source>
</evidence>
<evidence type="ECO:0000256" key="1">
    <source>
        <dbReference type="SAM" id="Coils"/>
    </source>
</evidence>
<dbReference type="AlphaFoldDB" id="A0AAE1YJI8"/>
<feature type="coiled-coil region" evidence="1">
    <location>
        <begin position="109"/>
        <end position="136"/>
    </location>
</feature>
<protein>
    <submittedName>
        <fullName evidence="2">Uncharacterized protein</fullName>
    </submittedName>
</protein>
<name>A0AAE1YJI8_9LAMI</name>
<dbReference type="Proteomes" id="UP001293254">
    <property type="component" value="Unassembled WGS sequence"/>
</dbReference>
<dbReference type="EMBL" id="JACGWO010000003">
    <property type="protein sequence ID" value="KAK4431153.1"/>
    <property type="molecule type" value="Genomic_DNA"/>
</dbReference>
<gene>
    <name evidence="2" type="ORF">Salat_0877400</name>
</gene>
<comment type="caution">
    <text evidence="2">The sequence shown here is derived from an EMBL/GenBank/DDBJ whole genome shotgun (WGS) entry which is preliminary data.</text>
</comment>